<evidence type="ECO:0000313" key="3">
    <source>
        <dbReference type="EMBL" id="CAH0378544.1"/>
    </source>
</evidence>
<reference evidence="3" key="1">
    <citation type="submission" date="2021-11" db="EMBL/GenBank/DDBJ databases">
        <authorList>
            <consortium name="Genoscope - CEA"/>
            <person name="William W."/>
        </authorList>
    </citation>
    <scope>NUCLEOTIDE SEQUENCE</scope>
</reference>
<feature type="chain" id="PRO_5035312945" description="FAD-dependent urate hydroxylase HpyO/Asp monooxygenase CreE-like FAD/NAD(P)-binding domain-containing protein" evidence="1">
    <location>
        <begin position="21"/>
        <end position="445"/>
    </location>
</feature>
<dbReference type="InterPro" id="IPR036188">
    <property type="entry name" value="FAD/NAD-bd_sf"/>
</dbReference>
<feature type="signal peptide" evidence="1">
    <location>
        <begin position="1"/>
        <end position="20"/>
    </location>
</feature>
<keyword evidence="4" id="KW-1185">Reference proteome</keyword>
<evidence type="ECO:0000256" key="1">
    <source>
        <dbReference type="SAM" id="SignalP"/>
    </source>
</evidence>
<comment type="caution">
    <text evidence="3">The sequence shown here is derived from an EMBL/GenBank/DDBJ whole genome shotgun (WGS) entry which is preliminary data.</text>
</comment>
<feature type="domain" description="FAD-dependent urate hydroxylase HpyO/Asp monooxygenase CreE-like FAD/NAD(P)-binding" evidence="2">
    <location>
        <begin position="40"/>
        <end position="194"/>
    </location>
</feature>
<name>A0A8J2SXT4_9STRA</name>
<protein>
    <recommendedName>
        <fullName evidence="2">FAD-dependent urate hydroxylase HpyO/Asp monooxygenase CreE-like FAD/NAD(P)-binding domain-containing protein</fullName>
    </recommendedName>
</protein>
<dbReference type="EMBL" id="CAKKNE010000006">
    <property type="protein sequence ID" value="CAH0378544.1"/>
    <property type="molecule type" value="Genomic_DNA"/>
</dbReference>
<dbReference type="InterPro" id="IPR038732">
    <property type="entry name" value="HpyO/CreE_NAD-binding"/>
</dbReference>
<dbReference type="AlphaFoldDB" id="A0A8J2SXT4"/>
<dbReference type="PRINTS" id="PR00411">
    <property type="entry name" value="PNDRDTASEI"/>
</dbReference>
<organism evidence="3 4">
    <name type="scientific">Pelagomonas calceolata</name>
    <dbReference type="NCBI Taxonomy" id="35677"/>
    <lineage>
        <taxon>Eukaryota</taxon>
        <taxon>Sar</taxon>
        <taxon>Stramenopiles</taxon>
        <taxon>Ochrophyta</taxon>
        <taxon>Pelagophyceae</taxon>
        <taxon>Pelagomonadales</taxon>
        <taxon>Pelagomonadaceae</taxon>
        <taxon>Pelagomonas</taxon>
    </lineage>
</organism>
<keyword evidence="1" id="KW-0732">Signal</keyword>
<dbReference type="PANTHER" id="PTHR38663:SF1">
    <property type="entry name" value="L-ORNITHINE N(5)-MONOOXYGENASE"/>
    <property type="match status" value="1"/>
</dbReference>
<evidence type="ECO:0000313" key="4">
    <source>
        <dbReference type="Proteomes" id="UP000789595"/>
    </source>
</evidence>
<gene>
    <name evidence="3" type="ORF">PECAL_6P01330</name>
</gene>
<accession>A0A8J2SXT4</accession>
<dbReference type="OrthoDB" id="48566at2759"/>
<dbReference type="Gene3D" id="3.50.50.60">
    <property type="entry name" value="FAD/NAD(P)-binding domain"/>
    <property type="match status" value="1"/>
</dbReference>
<dbReference type="PRINTS" id="PR00368">
    <property type="entry name" value="FADPNR"/>
</dbReference>
<sequence>MTAAALRAAALVCTLQTCVALSARAACSPCAPQAEPLKWIIVGGGPHGVHIATALLQQVPGVTTDNLRIVDDNPELLHAWKTRTRDVGMSHLRSSASNHLDVREDALKKYAAETCGKDCCRPGKKSVFAADYMRPRLDLFNDHCDDVVKRHKLRESHIRGMVSDIVPGAITSLRVRRTDGLVDLRAENVVLALGGGAPAYPEWVCQTAVSRGLIRHVFETSSEGGDSVAIIGGGISAAHLALRHSRAGAKVHMVFRHDMREQSFDCHQDWMMTRDASARTGFIPERQLAFAGVESFDERRDIIRRERLAGTMPASVSRGRNGLRYAIEKGAVRHHKADVEQMVLDGDGVSLTLTTGAEIHVDRVLLATGFSKKPPGAGLVERMVRKSDLELCSCGYPAPDKYLRWGDVYVAGALAELELGPSARNIAGARLAAERIVEGALLRRV</sequence>
<evidence type="ECO:0000259" key="2">
    <source>
        <dbReference type="Pfam" id="PF13454"/>
    </source>
</evidence>
<dbReference type="Pfam" id="PF13454">
    <property type="entry name" value="NAD_binding_9"/>
    <property type="match status" value="1"/>
</dbReference>
<dbReference type="Proteomes" id="UP000789595">
    <property type="component" value="Unassembled WGS sequence"/>
</dbReference>
<proteinExistence type="predicted"/>
<dbReference type="SUPFAM" id="SSF51905">
    <property type="entry name" value="FAD/NAD(P)-binding domain"/>
    <property type="match status" value="1"/>
</dbReference>
<dbReference type="PANTHER" id="PTHR38663">
    <property type="match status" value="1"/>
</dbReference>